<dbReference type="Proteomes" id="UP000682733">
    <property type="component" value="Unassembled WGS sequence"/>
</dbReference>
<dbReference type="PANTHER" id="PTHR33488">
    <property type="entry name" value="ZGC:162509"/>
    <property type="match status" value="1"/>
</dbReference>
<dbReference type="EMBL" id="CAJNOQ010001236">
    <property type="protein sequence ID" value="CAF0879346.1"/>
    <property type="molecule type" value="Genomic_DNA"/>
</dbReference>
<reference evidence="1" key="1">
    <citation type="submission" date="2021-02" db="EMBL/GenBank/DDBJ databases">
        <authorList>
            <person name="Nowell W R."/>
        </authorList>
    </citation>
    <scope>NUCLEOTIDE SEQUENCE</scope>
</reference>
<keyword evidence="5" id="KW-1185">Reference proteome</keyword>
<evidence type="ECO:0000313" key="4">
    <source>
        <dbReference type="EMBL" id="CAF3932375.1"/>
    </source>
</evidence>
<evidence type="ECO:0000313" key="5">
    <source>
        <dbReference type="Proteomes" id="UP000663829"/>
    </source>
</evidence>
<dbReference type="EMBL" id="CAJOBA010025730">
    <property type="protein sequence ID" value="CAF3932375.1"/>
    <property type="molecule type" value="Genomic_DNA"/>
</dbReference>
<dbReference type="EMBL" id="CAJOBC010001236">
    <property type="protein sequence ID" value="CAF3665812.1"/>
    <property type="molecule type" value="Genomic_DNA"/>
</dbReference>
<dbReference type="Proteomes" id="UP000681722">
    <property type="component" value="Unassembled WGS sequence"/>
</dbReference>
<accession>A0A813Y5N7</accession>
<sequence length="306" mass="34350">MSEFILEEVKQKFQSLSQRAQPSAAAAGLISGAETTQSGVGNDHTPTGNAKFKAMIAKERLLHLEGRYDKFYDDLKQSQERMAELSVRIARLDFTTINHEEIIDLLNKALAILGELQKQWGKLVNFFGQIQALVQVTVKETLIPFVEQASSQLDTKKLTVEDRNIVLDLLKEQTIAIHRSTYMVFIMARTYVDMSDKYLMNQIAGLSKMLAATTDTQRNQLKSQLFQTSTTLAEEVGKMALERKQQYHERINNRLSEVNDFLKNLGGVTAEDEKMAKEGAKLAGMVDEDGDDVYLVSGIKLPGLDK</sequence>
<dbReference type="EMBL" id="CAJNOK010011406">
    <property type="protein sequence ID" value="CAF1139404.1"/>
    <property type="molecule type" value="Genomic_DNA"/>
</dbReference>
<name>A0A813Y5N7_9BILA</name>
<evidence type="ECO:0000313" key="3">
    <source>
        <dbReference type="EMBL" id="CAF3665812.1"/>
    </source>
</evidence>
<dbReference type="OrthoDB" id="5406275at2759"/>
<dbReference type="Proteomes" id="UP000677228">
    <property type="component" value="Unassembled WGS sequence"/>
</dbReference>
<gene>
    <name evidence="1" type="ORF">GPM918_LOCUS7526</name>
    <name evidence="2" type="ORF">OVA965_LOCUS21050</name>
    <name evidence="3" type="ORF">SRO942_LOCUS7526</name>
    <name evidence="4" type="ORF">TMI583_LOCUS21607</name>
</gene>
<evidence type="ECO:0000313" key="2">
    <source>
        <dbReference type="EMBL" id="CAF1139404.1"/>
    </source>
</evidence>
<dbReference type="PANTHER" id="PTHR33488:SF2">
    <property type="entry name" value="EARLY ENDOSOME ANTIGEN 1-LIKE"/>
    <property type="match status" value="1"/>
</dbReference>
<proteinExistence type="predicted"/>
<evidence type="ECO:0000313" key="1">
    <source>
        <dbReference type="EMBL" id="CAF0879346.1"/>
    </source>
</evidence>
<organism evidence="1 5">
    <name type="scientific">Didymodactylos carnosus</name>
    <dbReference type="NCBI Taxonomy" id="1234261"/>
    <lineage>
        <taxon>Eukaryota</taxon>
        <taxon>Metazoa</taxon>
        <taxon>Spiralia</taxon>
        <taxon>Gnathifera</taxon>
        <taxon>Rotifera</taxon>
        <taxon>Eurotatoria</taxon>
        <taxon>Bdelloidea</taxon>
        <taxon>Philodinida</taxon>
        <taxon>Philodinidae</taxon>
        <taxon>Didymodactylos</taxon>
    </lineage>
</organism>
<protein>
    <submittedName>
        <fullName evidence="1">Uncharacterized protein</fullName>
    </submittedName>
</protein>
<comment type="caution">
    <text evidence="1">The sequence shown here is derived from an EMBL/GenBank/DDBJ whole genome shotgun (WGS) entry which is preliminary data.</text>
</comment>
<dbReference type="Proteomes" id="UP000663829">
    <property type="component" value="Unassembled WGS sequence"/>
</dbReference>
<dbReference type="AlphaFoldDB" id="A0A813Y5N7"/>